<dbReference type="Pfam" id="PF10646">
    <property type="entry name" value="Germane"/>
    <property type="match status" value="1"/>
</dbReference>
<name>A0A8J8GEQ2_9BACI</name>
<evidence type="ECO:0000313" key="4">
    <source>
        <dbReference type="Proteomes" id="UP000625804"/>
    </source>
</evidence>
<protein>
    <submittedName>
        <fullName evidence="3">GerMN domain-containing protein</fullName>
    </submittedName>
</protein>
<accession>A0A8J8GEQ2</accession>
<proteinExistence type="predicted"/>
<keyword evidence="1" id="KW-0472">Membrane</keyword>
<gene>
    <name evidence="3" type="ORF">HR057_01790</name>
</gene>
<dbReference type="InterPro" id="IPR019606">
    <property type="entry name" value="GerMN"/>
</dbReference>
<dbReference type="Proteomes" id="UP000625804">
    <property type="component" value="Unassembled WGS sequence"/>
</dbReference>
<dbReference type="RefSeq" id="WP_173729670.1">
    <property type="nucleotide sequence ID" value="NZ_JABTTE010000001.1"/>
</dbReference>
<evidence type="ECO:0000259" key="2">
    <source>
        <dbReference type="Pfam" id="PF10646"/>
    </source>
</evidence>
<dbReference type="EMBL" id="JABTTE010000001">
    <property type="protein sequence ID" value="NSL50491.1"/>
    <property type="molecule type" value="Genomic_DNA"/>
</dbReference>
<sequence length="403" mass="45548">MHKQTFDEEQLEKLLQNMPKVKDTQDPEQLFTIISSRIEEKEQKPLLKEEKSTWKKKSWLLPTLASIAAIVIVAIVSPSFLYEQKKNEKQVAFDSQKENAALNEQNEQTERENFTMMAREMPSTVIDSSISHVITSKGDAEEILTVAIPDRNVQFVVPVSFVVPNNETETKLDRMETIQEHLYEDAWGLSNYILENVQYSEDKSSQALIVNVPANHTFGQGSAMEVIFLATVKEMAKQMGYQSVIFETEGKPGILLGNYGEITTLDLQKEEAKGVYYIFQPEGYLQKFLVPFPKEVSFSKALEMMKMPNEMDKRQLKPAIPEEIKIKSAKIDPKKNVAIVDFAEGTIVPNDENGLLMIEAILMTAKEFGVSAVEFNNVGVDIIGQYNLQNSIPVPLAVNPMPY</sequence>
<dbReference type="AlphaFoldDB" id="A0A8J8GEQ2"/>
<reference evidence="3" key="1">
    <citation type="submission" date="2020-06" db="EMBL/GenBank/DDBJ databases">
        <title>A novel thermopfilic bacterium from Erzurum, Turkey.</title>
        <authorList>
            <person name="Adiguzel A."/>
            <person name="Ay H."/>
            <person name="Baltaci M.O."/>
        </authorList>
    </citation>
    <scope>NUCLEOTIDE SEQUENCE</scope>
    <source>
        <strain evidence="3">P2</strain>
    </source>
</reference>
<evidence type="ECO:0000256" key="1">
    <source>
        <dbReference type="SAM" id="Phobius"/>
    </source>
</evidence>
<organism evidence="3 4">
    <name type="scientific">Calidifontibacillus erzurumensis</name>
    <dbReference type="NCBI Taxonomy" id="2741433"/>
    <lineage>
        <taxon>Bacteria</taxon>
        <taxon>Bacillati</taxon>
        <taxon>Bacillota</taxon>
        <taxon>Bacilli</taxon>
        <taxon>Bacillales</taxon>
        <taxon>Bacillaceae</taxon>
        <taxon>Calidifontibacillus/Schinkia group</taxon>
        <taxon>Calidifontibacillus</taxon>
    </lineage>
</organism>
<keyword evidence="4" id="KW-1185">Reference proteome</keyword>
<comment type="caution">
    <text evidence="3">The sequence shown here is derived from an EMBL/GenBank/DDBJ whole genome shotgun (WGS) entry which is preliminary data.</text>
</comment>
<keyword evidence="1" id="KW-1133">Transmembrane helix</keyword>
<keyword evidence="1" id="KW-0812">Transmembrane</keyword>
<feature type="transmembrane region" description="Helical" evidence="1">
    <location>
        <begin position="59"/>
        <end position="82"/>
    </location>
</feature>
<evidence type="ECO:0000313" key="3">
    <source>
        <dbReference type="EMBL" id="NSL50491.1"/>
    </source>
</evidence>
<feature type="domain" description="GerMN" evidence="2">
    <location>
        <begin position="288"/>
        <end position="376"/>
    </location>
</feature>